<proteinExistence type="predicted"/>
<reference evidence="2" key="1">
    <citation type="journal article" date="2021" name="Proc. Natl. Acad. Sci. U.S.A.">
        <title>A Catalog of Tens of Thousands of Viruses from Human Metagenomes Reveals Hidden Associations with Chronic Diseases.</title>
        <authorList>
            <person name="Tisza M.J."/>
            <person name="Buck C.B."/>
        </authorList>
    </citation>
    <scope>NUCLEOTIDE SEQUENCE</scope>
    <source>
        <strain evidence="2">CtBTH15</strain>
    </source>
</reference>
<name>A0A8S5SWH8_9CAUD</name>
<feature type="transmembrane region" description="Helical" evidence="1">
    <location>
        <begin position="12"/>
        <end position="33"/>
    </location>
</feature>
<evidence type="ECO:0000256" key="1">
    <source>
        <dbReference type="SAM" id="Phobius"/>
    </source>
</evidence>
<keyword evidence="1" id="KW-1133">Transmembrane helix</keyword>
<sequence>MNTQIIITPAGVLWVAGAIVSISAAAGVLIRIYKHFRKPGETQDHRIAELERKAVNDYNRLNDLDTGMQRLEEGNKITQRALLALLAHGIDGNDVEAMKKAKTDLTNHLIEQ</sequence>
<organism evidence="2">
    <name type="scientific">Myoviridae sp. ctBTH15</name>
    <dbReference type="NCBI Taxonomy" id="2827666"/>
    <lineage>
        <taxon>Viruses</taxon>
        <taxon>Duplodnaviria</taxon>
        <taxon>Heunggongvirae</taxon>
        <taxon>Uroviricota</taxon>
        <taxon>Caudoviricetes</taxon>
    </lineage>
</organism>
<keyword evidence="1" id="KW-0812">Transmembrane</keyword>
<accession>A0A8S5SWH8</accession>
<dbReference type="EMBL" id="BK032685">
    <property type="protein sequence ID" value="DAF55055.1"/>
    <property type="molecule type" value="Genomic_DNA"/>
</dbReference>
<evidence type="ECO:0000313" key="2">
    <source>
        <dbReference type="EMBL" id="DAF55055.1"/>
    </source>
</evidence>
<protein>
    <submittedName>
        <fullName evidence="2">Uncharacterized protein</fullName>
    </submittedName>
</protein>
<keyword evidence="1" id="KW-0472">Membrane</keyword>